<evidence type="ECO:0008006" key="4">
    <source>
        <dbReference type="Google" id="ProtNLM"/>
    </source>
</evidence>
<accession>A0A917W854</accession>
<reference evidence="2" key="2">
    <citation type="submission" date="2020-09" db="EMBL/GenBank/DDBJ databases">
        <authorList>
            <person name="Sun Q."/>
            <person name="Zhou Y."/>
        </authorList>
    </citation>
    <scope>NUCLEOTIDE SEQUENCE</scope>
    <source>
        <strain evidence="2">CGMCC 4.7306</strain>
    </source>
</reference>
<proteinExistence type="predicted"/>
<dbReference type="Proteomes" id="UP000613840">
    <property type="component" value="Unassembled WGS sequence"/>
</dbReference>
<name>A0A917W854_9ACTN</name>
<dbReference type="InterPro" id="IPR009937">
    <property type="entry name" value="Phage_holin_3_6"/>
</dbReference>
<comment type="caution">
    <text evidence="2">The sequence shown here is derived from an EMBL/GenBank/DDBJ whole genome shotgun (WGS) entry which is preliminary data.</text>
</comment>
<keyword evidence="1" id="KW-0812">Transmembrane</keyword>
<evidence type="ECO:0000313" key="2">
    <source>
        <dbReference type="EMBL" id="GGL81180.1"/>
    </source>
</evidence>
<feature type="transmembrane region" description="Helical" evidence="1">
    <location>
        <begin position="54"/>
        <end position="78"/>
    </location>
</feature>
<evidence type="ECO:0000256" key="1">
    <source>
        <dbReference type="SAM" id="Phobius"/>
    </source>
</evidence>
<evidence type="ECO:0000313" key="3">
    <source>
        <dbReference type="Proteomes" id="UP000613840"/>
    </source>
</evidence>
<dbReference type="AlphaFoldDB" id="A0A917W854"/>
<keyword evidence="1" id="KW-0472">Membrane</keyword>
<feature type="transmembrane region" description="Helical" evidence="1">
    <location>
        <begin position="84"/>
        <end position="111"/>
    </location>
</feature>
<sequence length="178" mass="18414">MTSTDTGQTPKAPGVGDILKDIQAEVSNLIRGEVELAKQELVPSARKGGIGAGLFVGALFFLLNALILMFIAGSLAIWKWLNLPIALGFVIMGGVLIVVAVIFALIGLVLFKRVKGPEQTIAQGQQTAEAVKTAIARGNAAATAKRIEAGKIEAGKIDAGKIDGNADTRQLPGAAARS</sequence>
<dbReference type="EMBL" id="BMMZ01000016">
    <property type="protein sequence ID" value="GGL81180.1"/>
    <property type="molecule type" value="Genomic_DNA"/>
</dbReference>
<keyword evidence="3" id="KW-1185">Reference proteome</keyword>
<protein>
    <recommendedName>
        <fullName evidence="4">Holin-X, holin superfamily III</fullName>
    </recommendedName>
</protein>
<dbReference type="Pfam" id="PF07332">
    <property type="entry name" value="Phage_holin_3_6"/>
    <property type="match status" value="1"/>
</dbReference>
<keyword evidence="1" id="KW-1133">Transmembrane helix</keyword>
<reference evidence="2" key="1">
    <citation type="journal article" date="2014" name="Int. J. Syst. Evol. Microbiol.">
        <title>Complete genome sequence of Corynebacterium casei LMG S-19264T (=DSM 44701T), isolated from a smear-ripened cheese.</title>
        <authorList>
            <consortium name="US DOE Joint Genome Institute (JGI-PGF)"/>
            <person name="Walter F."/>
            <person name="Albersmeier A."/>
            <person name="Kalinowski J."/>
            <person name="Ruckert C."/>
        </authorList>
    </citation>
    <scope>NUCLEOTIDE SEQUENCE</scope>
    <source>
        <strain evidence="2">CGMCC 4.7306</strain>
    </source>
</reference>
<gene>
    <name evidence="2" type="ORF">GCM10011575_44360</name>
</gene>
<organism evidence="2 3">
    <name type="scientific">Microlunatus endophyticus</name>
    <dbReference type="NCBI Taxonomy" id="1716077"/>
    <lineage>
        <taxon>Bacteria</taxon>
        <taxon>Bacillati</taxon>
        <taxon>Actinomycetota</taxon>
        <taxon>Actinomycetes</taxon>
        <taxon>Propionibacteriales</taxon>
        <taxon>Propionibacteriaceae</taxon>
        <taxon>Microlunatus</taxon>
    </lineage>
</organism>
<dbReference type="RefSeq" id="WP_188897959.1">
    <property type="nucleotide sequence ID" value="NZ_BMMZ01000016.1"/>
</dbReference>